<dbReference type="PROSITE" id="PS00028">
    <property type="entry name" value="ZINC_FINGER_C2H2_1"/>
    <property type="match status" value="1"/>
</dbReference>
<sequence length="82" mass="10150">MAARIKCYFKDCKRSFNFREKFFEHVFEHKYEPNFNIQCPLCKTHPFHRYNAFENYLNSNHISIDINIREDVINRFNEINEI</sequence>
<proteinExistence type="predicted"/>
<evidence type="ECO:0000313" key="3">
    <source>
        <dbReference type="Proteomes" id="UP000663879"/>
    </source>
</evidence>
<name>A0A814AT98_9BILA</name>
<accession>A0A814AT98</accession>
<dbReference type="AlphaFoldDB" id="A0A814AT98"/>
<dbReference type="InterPro" id="IPR013087">
    <property type="entry name" value="Znf_C2H2_type"/>
</dbReference>
<dbReference type="Proteomes" id="UP000663879">
    <property type="component" value="Unassembled WGS sequence"/>
</dbReference>
<dbReference type="EMBL" id="CAJNOC010002169">
    <property type="protein sequence ID" value="CAF0916659.1"/>
    <property type="molecule type" value="Genomic_DNA"/>
</dbReference>
<organism evidence="2 3">
    <name type="scientific">Brachionus calyciflorus</name>
    <dbReference type="NCBI Taxonomy" id="104777"/>
    <lineage>
        <taxon>Eukaryota</taxon>
        <taxon>Metazoa</taxon>
        <taxon>Spiralia</taxon>
        <taxon>Gnathifera</taxon>
        <taxon>Rotifera</taxon>
        <taxon>Eurotatoria</taxon>
        <taxon>Monogononta</taxon>
        <taxon>Pseudotrocha</taxon>
        <taxon>Ploima</taxon>
        <taxon>Brachionidae</taxon>
        <taxon>Brachionus</taxon>
    </lineage>
</organism>
<feature type="domain" description="C2H2-type" evidence="1">
    <location>
        <begin position="7"/>
        <end position="29"/>
    </location>
</feature>
<evidence type="ECO:0000313" key="2">
    <source>
        <dbReference type="EMBL" id="CAF0916659.1"/>
    </source>
</evidence>
<protein>
    <recommendedName>
        <fullName evidence="1">C2H2-type domain-containing protein</fullName>
    </recommendedName>
</protein>
<reference evidence="2" key="1">
    <citation type="submission" date="2021-02" db="EMBL/GenBank/DDBJ databases">
        <authorList>
            <person name="Nowell W R."/>
        </authorList>
    </citation>
    <scope>NUCLEOTIDE SEQUENCE</scope>
    <source>
        <strain evidence="2">Ploen Becks lab</strain>
    </source>
</reference>
<comment type="caution">
    <text evidence="2">The sequence shown here is derived from an EMBL/GenBank/DDBJ whole genome shotgun (WGS) entry which is preliminary data.</text>
</comment>
<gene>
    <name evidence="2" type="ORF">OXX778_LOCUS12183</name>
</gene>
<evidence type="ECO:0000259" key="1">
    <source>
        <dbReference type="PROSITE" id="PS00028"/>
    </source>
</evidence>
<keyword evidence="3" id="KW-1185">Reference proteome</keyword>